<evidence type="ECO:0000256" key="1">
    <source>
        <dbReference type="SAM" id="MobiDB-lite"/>
    </source>
</evidence>
<sequence>MRAAVNQPAQRIVDFACSLAAGYRMRRQGQYGDADINSMVAAQLHHYQAQQRVPQHPDDNNNSYPGRDSAQASGEHQYAATKVRQSQWDRGGPNMSNQAPSYSYNDGMHCCF</sequence>
<evidence type="ECO:0000313" key="2">
    <source>
        <dbReference type="EMBL" id="GJN31040.1"/>
    </source>
</evidence>
<dbReference type="AlphaFoldDB" id="A0AAV5F7Z5"/>
<reference evidence="2" key="2">
    <citation type="submission" date="2021-12" db="EMBL/GenBank/DDBJ databases">
        <title>Resequencing data analysis of finger millet.</title>
        <authorList>
            <person name="Hatakeyama M."/>
            <person name="Aluri S."/>
            <person name="Balachadran M.T."/>
            <person name="Sivarajan S.R."/>
            <person name="Poveda L."/>
            <person name="Shimizu-Inatsugi R."/>
            <person name="Schlapbach R."/>
            <person name="Sreeman S.M."/>
            <person name="Shimizu K.K."/>
        </authorList>
    </citation>
    <scope>NUCLEOTIDE SEQUENCE</scope>
</reference>
<evidence type="ECO:0000313" key="3">
    <source>
        <dbReference type="Proteomes" id="UP001054889"/>
    </source>
</evidence>
<reference evidence="2" key="1">
    <citation type="journal article" date="2018" name="DNA Res.">
        <title>Multiple hybrid de novo genome assembly of finger millet, an orphan allotetraploid crop.</title>
        <authorList>
            <person name="Hatakeyama M."/>
            <person name="Aluri S."/>
            <person name="Balachadran M.T."/>
            <person name="Sivarajan S.R."/>
            <person name="Patrignani A."/>
            <person name="Gruter S."/>
            <person name="Poveda L."/>
            <person name="Shimizu-Inatsugi R."/>
            <person name="Baeten J."/>
            <person name="Francoijs K.J."/>
            <person name="Nataraja K.N."/>
            <person name="Reddy Y.A.N."/>
            <person name="Phadnis S."/>
            <person name="Ravikumar R.L."/>
            <person name="Schlapbach R."/>
            <person name="Sreeman S.M."/>
            <person name="Shimizu K.K."/>
        </authorList>
    </citation>
    <scope>NUCLEOTIDE SEQUENCE</scope>
</reference>
<dbReference type="Proteomes" id="UP001054889">
    <property type="component" value="Unassembled WGS sequence"/>
</dbReference>
<accession>A0AAV5F7Z5</accession>
<proteinExistence type="predicted"/>
<name>A0AAV5F7Z5_ELECO</name>
<feature type="region of interest" description="Disordered" evidence="1">
    <location>
        <begin position="48"/>
        <end position="106"/>
    </location>
</feature>
<dbReference type="EMBL" id="BQKI01000082">
    <property type="protein sequence ID" value="GJN31040.1"/>
    <property type="molecule type" value="Genomic_DNA"/>
</dbReference>
<feature type="compositionally biased region" description="Polar residues" evidence="1">
    <location>
        <begin position="83"/>
        <end position="104"/>
    </location>
</feature>
<keyword evidence="3" id="KW-1185">Reference proteome</keyword>
<protein>
    <submittedName>
        <fullName evidence="2">Uncharacterized protein</fullName>
    </submittedName>
</protein>
<gene>
    <name evidence="2" type="primary">gb19394</name>
    <name evidence="2" type="ORF">PR202_gb19394</name>
</gene>
<comment type="caution">
    <text evidence="2">The sequence shown here is derived from an EMBL/GenBank/DDBJ whole genome shotgun (WGS) entry which is preliminary data.</text>
</comment>
<organism evidence="2 3">
    <name type="scientific">Eleusine coracana subsp. coracana</name>
    <dbReference type="NCBI Taxonomy" id="191504"/>
    <lineage>
        <taxon>Eukaryota</taxon>
        <taxon>Viridiplantae</taxon>
        <taxon>Streptophyta</taxon>
        <taxon>Embryophyta</taxon>
        <taxon>Tracheophyta</taxon>
        <taxon>Spermatophyta</taxon>
        <taxon>Magnoliopsida</taxon>
        <taxon>Liliopsida</taxon>
        <taxon>Poales</taxon>
        <taxon>Poaceae</taxon>
        <taxon>PACMAD clade</taxon>
        <taxon>Chloridoideae</taxon>
        <taxon>Cynodonteae</taxon>
        <taxon>Eleusininae</taxon>
        <taxon>Eleusine</taxon>
    </lineage>
</organism>
<feature type="compositionally biased region" description="Polar residues" evidence="1">
    <location>
        <begin position="60"/>
        <end position="74"/>
    </location>
</feature>